<dbReference type="GO" id="GO:0006623">
    <property type="term" value="P:protein targeting to vacuole"/>
    <property type="evidence" value="ECO:0007669"/>
    <property type="project" value="EnsemblFungi"/>
</dbReference>
<feature type="domain" description="Vps52 coiled-coil" evidence="7">
    <location>
        <begin position="92"/>
        <end position="236"/>
    </location>
</feature>
<evidence type="ECO:0000256" key="4">
    <source>
        <dbReference type="ARBA" id="ARBA00022927"/>
    </source>
</evidence>
<evidence type="ECO:0000256" key="3">
    <source>
        <dbReference type="ARBA" id="ARBA00022448"/>
    </source>
</evidence>
<evidence type="ECO:0000256" key="6">
    <source>
        <dbReference type="SAM" id="Coils"/>
    </source>
</evidence>
<evidence type="ECO:0000259" key="7">
    <source>
        <dbReference type="Pfam" id="PF04129"/>
    </source>
</evidence>
<evidence type="ECO:0000259" key="8">
    <source>
        <dbReference type="Pfam" id="PF20655"/>
    </source>
</evidence>
<dbReference type="GO" id="GO:0000938">
    <property type="term" value="C:GARP complex"/>
    <property type="evidence" value="ECO:0007669"/>
    <property type="project" value="EnsemblFungi"/>
</dbReference>
<keyword evidence="10" id="KW-1185">Reference proteome</keyword>
<dbReference type="PANTHER" id="PTHR14190">
    <property type="entry name" value="SUPPRESSOR OF ACTIN MUTATIONS 2/VACUOLAR PROTEIN SORTING 52"/>
    <property type="match status" value="1"/>
</dbReference>
<accession>A0A1E3QLD6</accession>
<evidence type="ECO:0000256" key="1">
    <source>
        <dbReference type="ARBA" id="ARBA00004601"/>
    </source>
</evidence>
<keyword evidence="4" id="KW-0653">Protein transport</keyword>
<dbReference type="Proteomes" id="UP000094336">
    <property type="component" value="Unassembled WGS sequence"/>
</dbReference>
<evidence type="ECO:0000256" key="2">
    <source>
        <dbReference type="ARBA" id="ARBA00008180"/>
    </source>
</evidence>
<gene>
    <name evidence="9" type="ORF">BABINDRAFT_162678</name>
</gene>
<dbReference type="EMBL" id="KV454435">
    <property type="protein sequence ID" value="ODQ78460.1"/>
    <property type="molecule type" value="Genomic_DNA"/>
</dbReference>
<evidence type="ECO:0000313" key="9">
    <source>
        <dbReference type="EMBL" id="ODQ78460.1"/>
    </source>
</evidence>
<reference evidence="10" key="1">
    <citation type="submission" date="2016-05" db="EMBL/GenBank/DDBJ databases">
        <title>Comparative genomics of biotechnologically important yeasts.</title>
        <authorList>
            <consortium name="DOE Joint Genome Institute"/>
            <person name="Riley R."/>
            <person name="Haridas S."/>
            <person name="Wolfe K.H."/>
            <person name="Lopes M.R."/>
            <person name="Hittinger C.T."/>
            <person name="Goker M."/>
            <person name="Salamov A."/>
            <person name="Wisecaver J."/>
            <person name="Long T.M."/>
            <person name="Aerts A.L."/>
            <person name="Barry K."/>
            <person name="Choi C."/>
            <person name="Clum A."/>
            <person name="Coughlan A.Y."/>
            <person name="Deshpande S."/>
            <person name="Douglass A.P."/>
            <person name="Hanson S.J."/>
            <person name="Klenk H.-P."/>
            <person name="Labutti K."/>
            <person name="Lapidus A."/>
            <person name="Lindquist E."/>
            <person name="Lipzen A."/>
            <person name="Meier-Kolthoff J.P."/>
            <person name="Ohm R.A."/>
            <person name="Otillar R.P."/>
            <person name="Pangilinan J."/>
            <person name="Peng Y."/>
            <person name="Rokas A."/>
            <person name="Rosa C.A."/>
            <person name="Scheuner C."/>
            <person name="Sibirny A.A."/>
            <person name="Slot J.C."/>
            <person name="Stielow J.B."/>
            <person name="Sun H."/>
            <person name="Kurtzman C.P."/>
            <person name="Blackwell M."/>
            <person name="Grigoriev I.V."/>
            <person name="Jeffries T.W."/>
        </authorList>
    </citation>
    <scope>NUCLEOTIDE SEQUENCE [LARGE SCALE GENOMIC DNA]</scope>
    <source>
        <strain evidence="10">NRRL Y-12698</strain>
    </source>
</reference>
<dbReference type="STRING" id="984486.A0A1E3QLD6"/>
<dbReference type="InterPro" id="IPR007258">
    <property type="entry name" value="Vps52"/>
</dbReference>
<dbReference type="Pfam" id="PF20655">
    <property type="entry name" value="Vps52_C"/>
    <property type="match status" value="1"/>
</dbReference>
<comment type="subcellular location">
    <subcellularLocation>
        <location evidence="1">Golgi apparatus</location>
        <location evidence="1">trans-Golgi network</location>
    </subcellularLocation>
</comment>
<dbReference type="GO" id="GO:0032456">
    <property type="term" value="P:endocytic recycling"/>
    <property type="evidence" value="ECO:0007669"/>
    <property type="project" value="TreeGrafter"/>
</dbReference>
<name>A0A1E3QLD6_9ASCO</name>
<dbReference type="Pfam" id="PF04129">
    <property type="entry name" value="Vps52_CC"/>
    <property type="match status" value="1"/>
</dbReference>
<feature type="coiled-coil region" evidence="6">
    <location>
        <begin position="96"/>
        <end position="130"/>
    </location>
</feature>
<dbReference type="GeneID" id="30147330"/>
<sequence>MSAAHATLSQRATQGTGSVDSVQILKGLLPKYEALVETPANATEPDTDNVTRFLTLHETSVSLDETQFQAEEARFSRLRLLVVESQAKLMPVSAYLARFERGLRDMSKQMEDLQSRSNSLSQSLESAKSLEVRLGPIIADISVPPELIKEITLGTVNTAWVENIRIVAEKSEILRQHDDSAALREARAVLERLTLKIVERVRDFYIRQIRFLRRGTVLSQVVQKRLLDMREAYTFLYVHHEALALELRQAYVFTMRWYYKAHFTSYLHSLQKLKIHAVDASTLLGSDDGSDVRAKSFFGAAKRPQGLSGMDYVTLGKRAGILSSADHTVLLAQIAENNPMTYWMETGFRSFNLAVVDNGTVEYLFMADFFQPVSTEALEGLFGTVFQPTFQLGALYTRELLESHDAYGILLCIRVCQALERELQSRRVPVMENYLNLQMITLWPRFQQIIDQHCESMRRAATRAALAPLSVVPHRLTQQFALFLLGLTKLAIEHAVEPLSNSVTRLRNDFEAVLTKILAGFGRASNKEMFLFNNYFLILTVLNDAEGALAAEQCEHFKMLTDAYTPGAR</sequence>
<dbReference type="InterPro" id="IPR048361">
    <property type="entry name" value="Vps52_C"/>
</dbReference>
<dbReference type="GO" id="GO:0030029">
    <property type="term" value="P:actin filament-based process"/>
    <property type="evidence" value="ECO:0007669"/>
    <property type="project" value="EnsemblFungi"/>
</dbReference>
<comment type="similarity">
    <text evidence="2">Belongs to the VPS52 family.</text>
</comment>
<keyword evidence="3" id="KW-0813">Transport</keyword>
<feature type="domain" description="Vps52 C-terminal" evidence="8">
    <location>
        <begin position="254"/>
        <end position="562"/>
    </location>
</feature>
<protein>
    <recommendedName>
        <fullName evidence="11">Vps52/Sac2 family protein</fullName>
    </recommendedName>
</protein>
<dbReference type="GO" id="GO:0005829">
    <property type="term" value="C:cytosol"/>
    <property type="evidence" value="ECO:0007669"/>
    <property type="project" value="GOC"/>
</dbReference>
<keyword evidence="6" id="KW-0175">Coiled coil</keyword>
<dbReference type="InterPro" id="IPR048319">
    <property type="entry name" value="Vps52_CC"/>
</dbReference>
<dbReference type="GO" id="GO:0090156">
    <property type="term" value="P:intracellular sphingolipid homeostasis"/>
    <property type="evidence" value="ECO:0007669"/>
    <property type="project" value="EnsemblFungi"/>
</dbReference>
<dbReference type="PANTHER" id="PTHR14190:SF7">
    <property type="entry name" value="VACUOLAR PROTEIN SORTING-ASSOCIATED PROTEIN 52 HOMOLOG"/>
    <property type="match status" value="1"/>
</dbReference>
<dbReference type="RefSeq" id="XP_018983788.1">
    <property type="nucleotide sequence ID" value="XM_019129477.1"/>
</dbReference>
<evidence type="ECO:0008006" key="11">
    <source>
        <dbReference type="Google" id="ProtNLM"/>
    </source>
</evidence>
<dbReference type="AlphaFoldDB" id="A0A1E3QLD6"/>
<dbReference type="GO" id="GO:0006896">
    <property type="term" value="P:Golgi to vacuole transport"/>
    <property type="evidence" value="ECO:0007669"/>
    <property type="project" value="EnsemblFungi"/>
</dbReference>
<keyword evidence="5" id="KW-0333">Golgi apparatus</keyword>
<dbReference type="GO" id="GO:0019905">
    <property type="term" value="F:syntaxin binding"/>
    <property type="evidence" value="ECO:0007669"/>
    <property type="project" value="TreeGrafter"/>
</dbReference>
<evidence type="ECO:0000313" key="10">
    <source>
        <dbReference type="Proteomes" id="UP000094336"/>
    </source>
</evidence>
<organism evidence="9 10">
    <name type="scientific">Babjeviella inositovora NRRL Y-12698</name>
    <dbReference type="NCBI Taxonomy" id="984486"/>
    <lineage>
        <taxon>Eukaryota</taxon>
        <taxon>Fungi</taxon>
        <taxon>Dikarya</taxon>
        <taxon>Ascomycota</taxon>
        <taxon>Saccharomycotina</taxon>
        <taxon>Pichiomycetes</taxon>
        <taxon>Serinales incertae sedis</taxon>
        <taxon>Babjeviella</taxon>
    </lineage>
</organism>
<dbReference type="GO" id="GO:0016239">
    <property type="term" value="P:positive regulation of macroautophagy"/>
    <property type="evidence" value="ECO:0007669"/>
    <property type="project" value="EnsemblFungi"/>
</dbReference>
<dbReference type="OrthoDB" id="19482at2759"/>
<proteinExistence type="inferred from homology"/>
<dbReference type="GO" id="GO:0042147">
    <property type="term" value="P:retrograde transport, endosome to Golgi"/>
    <property type="evidence" value="ECO:0007669"/>
    <property type="project" value="EnsemblFungi"/>
</dbReference>
<evidence type="ECO:0000256" key="5">
    <source>
        <dbReference type="ARBA" id="ARBA00023034"/>
    </source>
</evidence>